<organism evidence="1 2">
    <name type="scientific">Brevibacillus panacihumi W25</name>
    <dbReference type="NCBI Taxonomy" id="1408254"/>
    <lineage>
        <taxon>Bacteria</taxon>
        <taxon>Bacillati</taxon>
        <taxon>Bacillota</taxon>
        <taxon>Bacilli</taxon>
        <taxon>Bacillales</taxon>
        <taxon>Paenibacillaceae</taxon>
        <taxon>Brevibacillus</taxon>
    </lineage>
</organism>
<evidence type="ECO:0000313" key="1">
    <source>
        <dbReference type="EMBL" id="EST52245.1"/>
    </source>
</evidence>
<sequence>MIRLGWKNKLHAFVAGRLLGSEFLAEEGHVTQWLEMGKSEIAPNFEHAIQDVFFL</sequence>
<evidence type="ECO:0000313" key="2">
    <source>
        <dbReference type="Proteomes" id="UP000017973"/>
    </source>
</evidence>
<dbReference type="EMBL" id="AYJU01000018">
    <property type="protein sequence ID" value="EST52245.1"/>
    <property type="molecule type" value="Genomic_DNA"/>
</dbReference>
<gene>
    <name evidence="1" type="ORF">T458_28065</name>
</gene>
<dbReference type="PATRIC" id="fig|1408254.3.peg.5464"/>
<dbReference type="STRING" id="1408254.T458_28065"/>
<accession>V6M2Y3</accession>
<protein>
    <submittedName>
        <fullName evidence="1">Uncharacterized protein</fullName>
    </submittedName>
</protein>
<dbReference type="HOGENOM" id="CLU_3023039_0_0_9"/>
<keyword evidence="2" id="KW-1185">Reference proteome</keyword>
<name>V6M2Y3_9BACL</name>
<dbReference type="Proteomes" id="UP000017973">
    <property type="component" value="Unassembled WGS sequence"/>
</dbReference>
<reference evidence="1 2" key="1">
    <citation type="journal article" date="2014" name="Genome Announc.">
        <title>Draft Genome Sequence of Brevibacillus panacihumi Strain W25, a Halotolerant Hydrocarbon-Degrading Bacterium.</title>
        <authorList>
            <person name="Wang X."/>
            <person name="Jin D."/>
            <person name="Zhou L."/>
            <person name="Wu L."/>
            <person name="An W."/>
            <person name="Chen Y."/>
            <person name="Zhao L."/>
        </authorList>
    </citation>
    <scope>NUCLEOTIDE SEQUENCE [LARGE SCALE GENOMIC DNA]</scope>
    <source>
        <strain evidence="1 2">W25</strain>
    </source>
</reference>
<comment type="caution">
    <text evidence="1">The sequence shown here is derived from an EMBL/GenBank/DDBJ whole genome shotgun (WGS) entry which is preliminary data.</text>
</comment>
<proteinExistence type="predicted"/>
<dbReference type="AlphaFoldDB" id="V6M2Y3"/>
<dbReference type="RefSeq" id="WP_023559324.1">
    <property type="nucleotide sequence ID" value="NZ_KI629786.1"/>
</dbReference>